<dbReference type="PROSITE" id="PS50837">
    <property type="entry name" value="NACHT"/>
    <property type="match status" value="1"/>
</dbReference>
<dbReference type="InterPro" id="IPR007111">
    <property type="entry name" value="NACHT_NTPase"/>
</dbReference>
<dbReference type="Pfam" id="PF24883">
    <property type="entry name" value="NPHP3_N"/>
    <property type="match status" value="1"/>
</dbReference>
<feature type="domain" description="NACHT" evidence="2">
    <location>
        <begin position="79"/>
        <end position="226"/>
    </location>
</feature>
<organism evidence="3 4">
    <name type="scientific">Aspergillus glaucus CBS 516.65</name>
    <dbReference type="NCBI Taxonomy" id="1160497"/>
    <lineage>
        <taxon>Eukaryota</taxon>
        <taxon>Fungi</taxon>
        <taxon>Dikarya</taxon>
        <taxon>Ascomycota</taxon>
        <taxon>Pezizomycotina</taxon>
        <taxon>Eurotiomycetes</taxon>
        <taxon>Eurotiomycetidae</taxon>
        <taxon>Eurotiales</taxon>
        <taxon>Aspergillaceae</taxon>
        <taxon>Aspergillus</taxon>
        <taxon>Aspergillus subgen. Aspergillus</taxon>
    </lineage>
</organism>
<keyword evidence="4" id="KW-1185">Reference proteome</keyword>
<gene>
    <name evidence="3" type="ORF">ASPGLDRAFT_870552</name>
</gene>
<dbReference type="InterPro" id="IPR027417">
    <property type="entry name" value="P-loop_NTPase"/>
</dbReference>
<dbReference type="STRING" id="1160497.A0A1L9V957"/>
<dbReference type="Gene3D" id="3.40.50.300">
    <property type="entry name" value="P-loop containing nucleotide triphosphate hydrolases"/>
    <property type="match status" value="1"/>
</dbReference>
<dbReference type="SUPFAM" id="SSF52540">
    <property type="entry name" value="P-loop containing nucleoside triphosphate hydrolases"/>
    <property type="match status" value="1"/>
</dbReference>
<dbReference type="Proteomes" id="UP000184300">
    <property type="component" value="Unassembled WGS sequence"/>
</dbReference>
<proteinExistence type="predicted"/>
<dbReference type="VEuPathDB" id="FungiDB:ASPGLDRAFT_870552"/>
<dbReference type="EMBL" id="KV878911">
    <property type="protein sequence ID" value="OJJ80405.1"/>
    <property type="molecule type" value="Genomic_DNA"/>
</dbReference>
<evidence type="ECO:0000313" key="3">
    <source>
        <dbReference type="EMBL" id="OJJ80405.1"/>
    </source>
</evidence>
<accession>A0A1L9V957</accession>
<sequence length="261" mass="29672">MKLVEKTLRDQQAHDILTGIDRLRIGIEEIKDQMHALPQAEGASFDSFTDQDDTRCLEGTRHEILQEVHDWATDPDSKYIFWLNGAAGTGKSTIARTAAASFAKKRWLGASFFIKRGQPDRGDDSKFIFAFHLTVLLRGMIRIVQDNLSEDRSIPSKAMGIQFNRLIFETLLSVQLGGEVERLIVVIDALDECGDGKHMPAMLKFLVQAKQAGNVQLQFFITSQPDFHPNEDFFRKSRMIARSWYWTRLIQPLSSGIWSPT</sequence>
<protein>
    <recommendedName>
        <fullName evidence="2">NACHT domain-containing protein</fullName>
    </recommendedName>
</protein>
<dbReference type="GeneID" id="34466672"/>
<dbReference type="PANTHER" id="PTHR10039">
    <property type="entry name" value="AMELOGENIN"/>
    <property type="match status" value="1"/>
</dbReference>
<evidence type="ECO:0000259" key="2">
    <source>
        <dbReference type="PROSITE" id="PS50837"/>
    </source>
</evidence>
<name>A0A1L9V957_ASPGL</name>
<dbReference type="AlphaFoldDB" id="A0A1L9V957"/>
<reference evidence="4" key="1">
    <citation type="journal article" date="2017" name="Genome Biol.">
        <title>Comparative genomics reveals high biological diversity and specific adaptations in the industrially and medically important fungal genus Aspergillus.</title>
        <authorList>
            <person name="de Vries R.P."/>
            <person name="Riley R."/>
            <person name="Wiebenga A."/>
            <person name="Aguilar-Osorio G."/>
            <person name="Amillis S."/>
            <person name="Uchima C.A."/>
            <person name="Anderluh G."/>
            <person name="Asadollahi M."/>
            <person name="Askin M."/>
            <person name="Barry K."/>
            <person name="Battaglia E."/>
            <person name="Bayram O."/>
            <person name="Benocci T."/>
            <person name="Braus-Stromeyer S.A."/>
            <person name="Caldana C."/>
            <person name="Canovas D."/>
            <person name="Cerqueira G.C."/>
            <person name="Chen F."/>
            <person name="Chen W."/>
            <person name="Choi C."/>
            <person name="Clum A."/>
            <person name="Dos Santos R.A."/>
            <person name="Damasio A.R."/>
            <person name="Diallinas G."/>
            <person name="Emri T."/>
            <person name="Fekete E."/>
            <person name="Flipphi M."/>
            <person name="Freyberg S."/>
            <person name="Gallo A."/>
            <person name="Gournas C."/>
            <person name="Habgood R."/>
            <person name="Hainaut M."/>
            <person name="Harispe M.L."/>
            <person name="Henrissat B."/>
            <person name="Hilden K.S."/>
            <person name="Hope R."/>
            <person name="Hossain A."/>
            <person name="Karabika E."/>
            <person name="Karaffa L."/>
            <person name="Karanyi Z."/>
            <person name="Krasevec N."/>
            <person name="Kuo A."/>
            <person name="Kusch H."/>
            <person name="LaButti K."/>
            <person name="Lagendijk E.L."/>
            <person name="Lapidus A."/>
            <person name="Levasseur A."/>
            <person name="Lindquist E."/>
            <person name="Lipzen A."/>
            <person name="Logrieco A.F."/>
            <person name="MacCabe A."/>
            <person name="Maekelae M.R."/>
            <person name="Malavazi I."/>
            <person name="Melin P."/>
            <person name="Meyer V."/>
            <person name="Mielnichuk N."/>
            <person name="Miskei M."/>
            <person name="Molnar A.P."/>
            <person name="Mule G."/>
            <person name="Ngan C.Y."/>
            <person name="Orejas M."/>
            <person name="Orosz E."/>
            <person name="Ouedraogo J.P."/>
            <person name="Overkamp K.M."/>
            <person name="Park H.-S."/>
            <person name="Perrone G."/>
            <person name="Piumi F."/>
            <person name="Punt P.J."/>
            <person name="Ram A.F."/>
            <person name="Ramon A."/>
            <person name="Rauscher S."/>
            <person name="Record E."/>
            <person name="Riano-Pachon D.M."/>
            <person name="Robert V."/>
            <person name="Roehrig J."/>
            <person name="Ruller R."/>
            <person name="Salamov A."/>
            <person name="Salih N.S."/>
            <person name="Samson R.A."/>
            <person name="Sandor E."/>
            <person name="Sanguinetti M."/>
            <person name="Schuetze T."/>
            <person name="Sepcic K."/>
            <person name="Shelest E."/>
            <person name="Sherlock G."/>
            <person name="Sophianopoulou V."/>
            <person name="Squina F.M."/>
            <person name="Sun H."/>
            <person name="Susca A."/>
            <person name="Todd R.B."/>
            <person name="Tsang A."/>
            <person name="Unkles S.E."/>
            <person name="van de Wiele N."/>
            <person name="van Rossen-Uffink D."/>
            <person name="Oliveira J.V."/>
            <person name="Vesth T.C."/>
            <person name="Visser J."/>
            <person name="Yu J.-H."/>
            <person name="Zhou M."/>
            <person name="Andersen M.R."/>
            <person name="Archer D.B."/>
            <person name="Baker S.E."/>
            <person name="Benoit I."/>
            <person name="Brakhage A.A."/>
            <person name="Braus G.H."/>
            <person name="Fischer R."/>
            <person name="Frisvad J.C."/>
            <person name="Goldman G.H."/>
            <person name="Houbraken J."/>
            <person name="Oakley B."/>
            <person name="Pocsi I."/>
            <person name="Scazzocchio C."/>
            <person name="Seiboth B."/>
            <person name="vanKuyk P.A."/>
            <person name="Wortman J."/>
            <person name="Dyer P.S."/>
            <person name="Grigoriev I.V."/>
        </authorList>
    </citation>
    <scope>NUCLEOTIDE SEQUENCE [LARGE SCALE GENOMIC DNA]</scope>
    <source>
        <strain evidence="4">CBS 516.65</strain>
    </source>
</reference>
<dbReference type="InterPro" id="IPR056884">
    <property type="entry name" value="NPHP3-like_N"/>
</dbReference>
<evidence type="ECO:0000256" key="1">
    <source>
        <dbReference type="ARBA" id="ARBA00022737"/>
    </source>
</evidence>
<dbReference type="PANTHER" id="PTHR10039:SF14">
    <property type="entry name" value="NACHT DOMAIN-CONTAINING PROTEIN"/>
    <property type="match status" value="1"/>
</dbReference>
<keyword evidence="1" id="KW-0677">Repeat</keyword>
<evidence type="ECO:0000313" key="4">
    <source>
        <dbReference type="Proteomes" id="UP000184300"/>
    </source>
</evidence>
<dbReference type="OrthoDB" id="674604at2759"/>
<dbReference type="RefSeq" id="XP_022397103.1">
    <property type="nucleotide sequence ID" value="XM_022550412.1"/>
</dbReference>